<dbReference type="EMBL" id="BSYO01000015">
    <property type="protein sequence ID" value="GMH15698.1"/>
    <property type="molecule type" value="Genomic_DNA"/>
</dbReference>
<protein>
    <submittedName>
        <fullName evidence="1">Uncharacterized protein</fullName>
    </submittedName>
</protein>
<evidence type="ECO:0000313" key="1">
    <source>
        <dbReference type="EMBL" id="GMH15698.1"/>
    </source>
</evidence>
<organism evidence="1 2">
    <name type="scientific">Nepenthes gracilis</name>
    <name type="common">Slender pitcher plant</name>
    <dbReference type="NCBI Taxonomy" id="150966"/>
    <lineage>
        <taxon>Eukaryota</taxon>
        <taxon>Viridiplantae</taxon>
        <taxon>Streptophyta</taxon>
        <taxon>Embryophyta</taxon>
        <taxon>Tracheophyta</taxon>
        <taxon>Spermatophyta</taxon>
        <taxon>Magnoliopsida</taxon>
        <taxon>eudicotyledons</taxon>
        <taxon>Gunneridae</taxon>
        <taxon>Pentapetalae</taxon>
        <taxon>Caryophyllales</taxon>
        <taxon>Nepenthaceae</taxon>
        <taxon>Nepenthes</taxon>
    </lineage>
</organism>
<accession>A0AAD3SQJ9</accession>
<comment type="caution">
    <text evidence="1">The sequence shown here is derived from an EMBL/GenBank/DDBJ whole genome shotgun (WGS) entry which is preliminary data.</text>
</comment>
<name>A0AAD3SQJ9_NEPGR</name>
<proteinExistence type="predicted"/>
<keyword evidence="2" id="KW-1185">Reference proteome</keyword>
<dbReference type="Proteomes" id="UP001279734">
    <property type="component" value="Unassembled WGS sequence"/>
</dbReference>
<dbReference type="AlphaFoldDB" id="A0AAD3SQJ9"/>
<reference evidence="1" key="1">
    <citation type="submission" date="2023-05" db="EMBL/GenBank/DDBJ databases">
        <title>Nepenthes gracilis genome sequencing.</title>
        <authorList>
            <person name="Fukushima K."/>
        </authorList>
    </citation>
    <scope>NUCLEOTIDE SEQUENCE</scope>
    <source>
        <strain evidence="1">SING2019-196</strain>
    </source>
</reference>
<gene>
    <name evidence="1" type="ORF">Nepgr_017539</name>
</gene>
<sequence length="72" mass="8031">MFESLAHTIPWSSGFVLLSATGFNNKDSLADIHPFESISECDDSQIELSSPIQFQHSEHILQRAVGKEVEEV</sequence>
<evidence type="ECO:0000313" key="2">
    <source>
        <dbReference type="Proteomes" id="UP001279734"/>
    </source>
</evidence>